<evidence type="ECO:0000256" key="1">
    <source>
        <dbReference type="SAM" id="SignalP"/>
    </source>
</evidence>
<evidence type="ECO:0000313" key="3">
    <source>
        <dbReference type="EMBL" id="VFS53087.1"/>
    </source>
</evidence>
<keyword evidence="5" id="KW-1185">Reference proteome</keyword>
<dbReference type="EMBL" id="PDDX01000001">
    <property type="protein sequence ID" value="PHI32022.1"/>
    <property type="molecule type" value="Genomic_DNA"/>
</dbReference>
<dbReference type="GO" id="GO:0016740">
    <property type="term" value="F:transferase activity"/>
    <property type="evidence" value="ECO:0007669"/>
    <property type="project" value="UniProtKB-KW"/>
</dbReference>
<dbReference type="RefSeq" id="WP_099044278.1">
    <property type="nucleotide sequence ID" value="NZ_CAADJA010000002.1"/>
</dbReference>
<name>A0A2C6DUL8_9GAMM</name>
<dbReference type="OrthoDB" id="6481112at2"/>
<protein>
    <submittedName>
        <fullName evidence="2">Ornithine carbamoyltransferase</fullName>
    </submittedName>
</protein>
<organism evidence="2 5">
    <name type="scientific">Budvicia aquatica</name>
    <dbReference type="NCBI Taxonomy" id="82979"/>
    <lineage>
        <taxon>Bacteria</taxon>
        <taxon>Pseudomonadati</taxon>
        <taxon>Pseudomonadota</taxon>
        <taxon>Gammaproteobacteria</taxon>
        <taxon>Enterobacterales</taxon>
        <taxon>Budviciaceae</taxon>
        <taxon>Budvicia</taxon>
    </lineage>
</organism>
<evidence type="ECO:0000313" key="2">
    <source>
        <dbReference type="EMBL" id="PHI32022.1"/>
    </source>
</evidence>
<reference evidence="2" key="1">
    <citation type="submission" date="2017-09" db="EMBL/GenBank/DDBJ databases">
        <title>FDA dAtabase for Regulatory Grade micrObial Sequences (FDA-ARGOS): Supporting development and validation of Infectious Disease Dx tests.</title>
        <authorList>
            <person name="Minogue T."/>
            <person name="Wolcott M."/>
            <person name="Wasieloski L."/>
            <person name="Aguilar W."/>
            <person name="Moore D."/>
            <person name="Tallon L.J."/>
            <person name="Sadzewicz L."/>
            <person name="Ott S."/>
            <person name="Zhao X."/>
            <person name="Nagaraj S."/>
            <person name="Vavikolanu K."/>
            <person name="Aluvathingal J."/>
            <person name="Nadendla S."/>
            <person name="Sichtig H."/>
        </authorList>
    </citation>
    <scope>NUCLEOTIDE SEQUENCE</scope>
    <source>
        <strain evidence="2">FDAARGOS_387</strain>
    </source>
</reference>
<keyword evidence="2" id="KW-0808">Transferase</keyword>
<evidence type="ECO:0000313" key="6">
    <source>
        <dbReference type="Proteomes" id="UP000373449"/>
    </source>
</evidence>
<dbReference type="AlphaFoldDB" id="A0A2C6DUL8"/>
<feature type="signal peptide" evidence="1">
    <location>
        <begin position="1"/>
        <end position="28"/>
    </location>
</feature>
<evidence type="ECO:0000313" key="5">
    <source>
        <dbReference type="Proteomes" id="UP000224974"/>
    </source>
</evidence>
<proteinExistence type="predicted"/>
<gene>
    <name evidence="2" type="ORF">CRN84_23215</name>
    <name evidence="3" type="ORF">NCTC12282_06298</name>
    <name evidence="4" type="ORF">NCTC12282_06586</name>
</gene>
<sequence length="287" mass="28764">MKKSNTFTLKKLVLALALAGYTMSSAYAVMTAPTGTIIGTAPVLSAPLNSAQHAVDLSSNAVGATLATGDTVTVTYKYSDAEGDEDDSTTYVTWYEVRGGVDTQISTGVVNTAAAIGGNGTSVLTIPASAAYASAIKVVIQEYSASGDPIFGQTLTVGDTGVTGPNNPTVTPPGPVAPGSNVTPGIYASTDSGFGTNLLDPANSGTPLKVGDTYVFKLWDSASIGSVDLTPTSYNWHLLGTSATDGVNAPAASIQGAGSYTIPANAAGTLLTGSADGVQGFSLAVDY</sequence>
<accession>A0A2C6DUL8</accession>
<dbReference type="EMBL" id="CAADJA010000002">
    <property type="protein sequence ID" value="VFS53604.1"/>
    <property type="molecule type" value="Genomic_DNA"/>
</dbReference>
<dbReference type="InterPro" id="IPR047745">
    <property type="entry name" value="SinI-like"/>
</dbReference>
<reference evidence="3 6" key="3">
    <citation type="submission" date="2019-03" db="EMBL/GenBank/DDBJ databases">
        <authorList>
            <consortium name="Pathogen Informatics"/>
        </authorList>
    </citation>
    <scope>NUCLEOTIDE SEQUENCE [LARGE SCALE GENOMIC DNA]</scope>
    <source>
        <strain evidence="3 6">NCTC12282</strain>
    </source>
</reference>
<feature type="chain" id="PRO_5044065419" evidence="1">
    <location>
        <begin position="29"/>
        <end position="287"/>
    </location>
</feature>
<dbReference type="EMBL" id="CAADJA010000002">
    <property type="protein sequence ID" value="VFS53087.1"/>
    <property type="molecule type" value="Genomic_DNA"/>
</dbReference>
<dbReference type="NCBIfam" id="NF040711">
    <property type="entry name" value="partner_SinI"/>
    <property type="match status" value="1"/>
</dbReference>
<dbReference type="Proteomes" id="UP000224974">
    <property type="component" value="Unassembled WGS sequence"/>
</dbReference>
<evidence type="ECO:0000313" key="4">
    <source>
        <dbReference type="EMBL" id="VFS53604.1"/>
    </source>
</evidence>
<keyword evidence="1" id="KW-0732">Signal</keyword>
<dbReference type="Proteomes" id="UP000373449">
    <property type="component" value="Unassembled WGS sequence"/>
</dbReference>
<reference evidence="5" key="2">
    <citation type="submission" date="2017-09" db="EMBL/GenBank/DDBJ databases">
        <title>FDA dAtabase for Regulatory Grade micrObial Sequences (FDA-ARGOS): Supporting development and validation of Infectious Disease Dx tests.</title>
        <authorList>
            <person name="Minogue T."/>
            <person name="Wolcott M."/>
            <person name="Wasieloski L."/>
            <person name="Aguilar W."/>
            <person name="Moore D."/>
            <person name="Tallon L."/>
            <person name="Sadzewicz L."/>
            <person name="Ott S."/>
            <person name="Zhao X."/>
            <person name="Nagaraj S."/>
            <person name="Vavikolanu K."/>
            <person name="Aluvathingal J."/>
            <person name="Nadendla S."/>
            <person name="Sichtig H."/>
        </authorList>
    </citation>
    <scope>NUCLEOTIDE SEQUENCE [LARGE SCALE GENOMIC DNA]</scope>
    <source>
        <strain evidence="5">FDAARGOS_387</strain>
    </source>
</reference>